<dbReference type="Gene3D" id="4.10.60.10">
    <property type="entry name" value="Zinc finger, CCHC-type"/>
    <property type="match status" value="2"/>
</dbReference>
<evidence type="ECO:0000313" key="2">
    <source>
        <dbReference type="Proteomes" id="UP001152795"/>
    </source>
</evidence>
<dbReference type="Pfam" id="PF00098">
    <property type="entry name" value="zf-CCHC"/>
    <property type="match status" value="2"/>
</dbReference>
<dbReference type="Proteomes" id="UP001152795">
    <property type="component" value="Unassembled WGS sequence"/>
</dbReference>
<organism evidence="1 2">
    <name type="scientific">Paramuricea clavata</name>
    <name type="common">Red gorgonian</name>
    <name type="synonym">Violescent sea-whip</name>
    <dbReference type="NCBI Taxonomy" id="317549"/>
    <lineage>
        <taxon>Eukaryota</taxon>
        <taxon>Metazoa</taxon>
        <taxon>Cnidaria</taxon>
        <taxon>Anthozoa</taxon>
        <taxon>Octocorallia</taxon>
        <taxon>Malacalcyonacea</taxon>
        <taxon>Plexauridae</taxon>
        <taxon>Paramuricea</taxon>
    </lineage>
</organism>
<dbReference type="EMBL" id="CACRXK020002081">
    <property type="protein sequence ID" value="CAB3992590.1"/>
    <property type="molecule type" value="Genomic_DNA"/>
</dbReference>
<dbReference type="SUPFAM" id="SSF57756">
    <property type="entry name" value="Retrovirus zinc finger-like domains"/>
    <property type="match status" value="1"/>
</dbReference>
<proteinExistence type="predicted"/>
<dbReference type="GO" id="GO:0003676">
    <property type="term" value="F:nucleic acid binding"/>
    <property type="evidence" value="ECO:0007669"/>
    <property type="project" value="InterPro"/>
</dbReference>
<dbReference type="PROSITE" id="PS50158">
    <property type="entry name" value="ZF_CCHC"/>
    <property type="match status" value="2"/>
</dbReference>
<protein>
    <submittedName>
        <fullName evidence="1">Ac transposable element-derived 4</fullName>
    </submittedName>
</protein>
<dbReference type="GO" id="GO:0008270">
    <property type="term" value="F:zinc ion binding"/>
    <property type="evidence" value="ECO:0007669"/>
    <property type="project" value="InterPro"/>
</dbReference>
<accession>A0A7D9DT03</accession>
<sequence length="287" mass="32037">MASSILPSKFDGGDIVAWLREFDACALANGWKDEDKIKKLPAFLRGRAATHSYATPVAERATYDAATKKLKQALCPPVERENYNAKFETRMLRTGEDPSVYKWELEQLLEKADPDLAVEAKSALLSRQFMRGLPSSIRGKLLAHNPTPTLSEMLSFVQRYGAIEDRDVPAHTSASASTHKQTADMDQLVGLMTELVTRQKALEDQVATSQQLYAAAIKQNERPRPKVTCFRCGKQGHIARECRSSSQRQDRSNVQCYECGRYGHFARECGNYAPLNFEGSSRGTTGR</sequence>
<dbReference type="InterPro" id="IPR036875">
    <property type="entry name" value="Znf_CCHC_sf"/>
</dbReference>
<dbReference type="SMART" id="SM00343">
    <property type="entry name" value="ZnF_C2HC"/>
    <property type="match status" value="2"/>
</dbReference>
<dbReference type="AlphaFoldDB" id="A0A7D9DT03"/>
<dbReference type="InterPro" id="IPR001878">
    <property type="entry name" value="Znf_CCHC"/>
</dbReference>
<comment type="caution">
    <text evidence="1">The sequence shown here is derived from an EMBL/GenBank/DDBJ whole genome shotgun (WGS) entry which is preliminary data.</text>
</comment>
<reference evidence="1" key="1">
    <citation type="submission" date="2020-04" db="EMBL/GenBank/DDBJ databases">
        <authorList>
            <person name="Alioto T."/>
            <person name="Alioto T."/>
            <person name="Gomez Garrido J."/>
        </authorList>
    </citation>
    <scope>NUCLEOTIDE SEQUENCE</scope>
    <source>
        <strain evidence="1">A484AB</strain>
    </source>
</reference>
<evidence type="ECO:0000313" key="1">
    <source>
        <dbReference type="EMBL" id="CAB3992590.1"/>
    </source>
</evidence>
<dbReference type="PANTHER" id="PTHR46888">
    <property type="entry name" value="ZINC KNUCKLE DOMAINCONTAINING PROTEIN-RELATED"/>
    <property type="match status" value="1"/>
</dbReference>
<dbReference type="OrthoDB" id="9908684at2759"/>
<keyword evidence="2" id="KW-1185">Reference proteome</keyword>
<dbReference type="PANTHER" id="PTHR46888:SF1">
    <property type="entry name" value="RIBONUCLEASE H"/>
    <property type="match status" value="1"/>
</dbReference>
<name>A0A7D9DT03_PARCT</name>
<gene>
    <name evidence="1" type="ORF">PACLA_8A078926</name>
</gene>